<name>A0A427Y8N2_9TREE</name>
<keyword evidence="2" id="KW-1185">Reference proteome</keyword>
<evidence type="ECO:0008006" key="3">
    <source>
        <dbReference type="Google" id="ProtNLM"/>
    </source>
</evidence>
<dbReference type="Pfam" id="PF03243">
    <property type="entry name" value="MerB"/>
    <property type="match status" value="1"/>
</dbReference>
<dbReference type="Gene3D" id="3.30.450.410">
    <property type="match status" value="1"/>
</dbReference>
<sequence>MSEAVRLAIYDSFVSRGRAPTVLELATTIERSPASIRQSLLTLHASRDIVLSESALAAFPASSDICDVEAAAIVMAHPFTSVPLGFSVMGRDVLWWGGCAWDSFALPHLIPDQAPMLVATRCPSCEAALAFDVSSVGPPTGGPADAVAHFLIPTSHMWDDVVHTCGHQRIFCNERCVNSWLADSGNKKGYIMPIQQLWRLASGWYAGRLDAGYKRREPAQAKDYFRSRGSCGALIMFPTEIMGPAYLAPKSASTAVLVPHSWPLTRALTGASLATSPFPGRSRPGISAESELHLLSLPVRVEETTPSALEVQVEANACASWALRPGHLVGFHASRGPGAEYSILAGGTGS</sequence>
<gene>
    <name evidence="1" type="ORF">EHS25_003369</name>
</gene>
<comment type="caution">
    <text evidence="1">The sequence shown here is derived from an EMBL/GenBank/DDBJ whole genome shotgun (WGS) entry which is preliminary data.</text>
</comment>
<evidence type="ECO:0000313" key="1">
    <source>
        <dbReference type="EMBL" id="RSH87459.1"/>
    </source>
</evidence>
<dbReference type="SUPFAM" id="SSF160387">
    <property type="entry name" value="NosL/MerB-like"/>
    <property type="match status" value="1"/>
</dbReference>
<accession>A0A427Y8N2</accession>
<organism evidence="1 2">
    <name type="scientific">Saitozyma podzolica</name>
    <dbReference type="NCBI Taxonomy" id="1890683"/>
    <lineage>
        <taxon>Eukaryota</taxon>
        <taxon>Fungi</taxon>
        <taxon>Dikarya</taxon>
        <taxon>Basidiomycota</taxon>
        <taxon>Agaricomycotina</taxon>
        <taxon>Tremellomycetes</taxon>
        <taxon>Tremellales</taxon>
        <taxon>Trimorphomycetaceae</taxon>
        <taxon>Saitozyma</taxon>
    </lineage>
</organism>
<reference evidence="1 2" key="1">
    <citation type="submission" date="2018-11" db="EMBL/GenBank/DDBJ databases">
        <title>Genome sequence of Saitozyma podzolica DSM 27192.</title>
        <authorList>
            <person name="Aliyu H."/>
            <person name="Gorte O."/>
            <person name="Ochsenreither K."/>
        </authorList>
    </citation>
    <scope>NUCLEOTIDE SEQUENCE [LARGE SCALE GENOMIC DNA]</scope>
    <source>
        <strain evidence="1 2">DSM 27192</strain>
    </source>
</reference>
<proteinExistence type="predicted"/>
<dbReference type="AlphaFoldDB" id="A0A427Y8N2"/>
<dbReference type="OrthoDB" id="4379184at2759"/>
<evidence type="ECO:0000313" key="2">
    <source>
        <dbReference type="Proteomes" id="UP000279259"/>
    </source>
</evidence>
<dbReference type="EMBL" id="RSCD01000017">
    <property type="protein sequence ID" value="RSH87459.1"/>
    <property type="molecule type" value="Genomic_DNA"/>
</dbReference>
<dbReference type="InterPro" id="IPR004927">
    <property type="entry name" value="MerB"/>
</dbReference>
<dbReference type="InterPro" id="IPR053717">
    <property type="entry name" value="MerB_lyase_sf"/>
</dbReference>
<protein>
    <recommendedName>
        <fullName evidence="3">Alkylmercury lyase</fullName>
    </recommendedName>
</protein>
<dbReference type="Proteomes" id="UP000279259">
    <property type="component" value="Unassembled WGS sequence"/>
</dbReference>
<dbReference type="GO" id="GO:0018836">
    <property type="term" value="F:alkylmercury lyase activity"/>
    <property type="evidence" value="ECO:0007669"/>
    <property type="project" value="InterPro"/>
</dbReference>